<dbReference type="InterPro" id="IPR021559">
    <property type="entry name" value="DUF3019"/>
</dbReference>
<dbReference type="OrthoDB" id="6387689at2"/>
<dbReference type="AlphaFoldDB" id="W7Q6V9"/>
<evidence type="ECO:0000256" key="1">
    <source>
        <dbReference type="SAM" id="SignalP"/>
    </source>
</evidence>
<evidence type="ECO:0000313" key="3">
    <source>
        <dbReference type="Proteomes" id="UP000019276"/>
    </source>
</evidence>
<keyword evidence="1" id="KW-0732">Signal</keyword>
<feature type="chain" id="PRO_5004897799" description="Ig-like domain-containing protein" evidence="1">
    <location>
        <begin position="27"/>
        <end position="136"/>
    </location>
</feature>
<dbReference type="eggNOG" id="ENOG5032JBR">
    <property type="taxonomic scope" value="Bacteria"/>
</dbReference>
<name>W7Q6V9_9ALTE</name>
<proteinExistence type="predicted"/>
<accession>W7Q6V9</accession>
<feature type="signal peptide" evidence="1">
    <location>
        <begin position="1"/>
        <end position="26"/>
    </location>
</feature>
<dbReference type="Proteomes" id="UP000019276">
    <property type="component" value="Unassembled WGS sequence"/>
</dbReference>
<dbReference type="RefSeq" id="WP_035016113.1">
    <property type="nucleotide sequence ID" value="NZ_ARZY01000044.1"/>
</dbReference>
<evidence type="ECO:0000313" key="2">
    <source>
        <dbReference type="EMBL" id="EWH08519.1"/>
    </source>
</evidence>
<comment type="caution">
    <text evidence="2">The sequence shown here is derived from an EMBL/GenBank/DDBJ whole genome shotgun (WGS) entry which is preliminary data.</text>
</comment>
<organism evidence="2 3">
    <name type="scientific">Catenovulum agarivorans DS-2</name>
    <dbReference type="NCBI Taxonomy" id="1328313"/>
    <lineage>
        <taxon>Bacteria</taxon>
        <taxon>Pseudomonadati</taxon>
        <taxon>Pseudomonadota</taxon>
        <taxon>Gammaproteobacteria</taxon>
        <taxon>Alteromonadales</taxon>
        <taxon>Alteromonadaceae</taxon>
        <taxon>Catenovulum</taxon>
    </lineage>
</organism>
<keyword evidence="3" id="KW-1185">Reference proteome</keyword>
<sequence length="136" mass="15743">MFFRLRKAAIQLFCVVTLGLSASTNAENIAEPEVFFTVKPLVCIVERLGQSCKMQALFRWQYTPEQPLCIWQDDTKLFCTTATGKKQRKNWTVELKQSTVFSCRVNDHIVAKQTVEVAGLNPPQYRRRLHSDWSLF</sequence>
<reference evidence="2 3" key="1">
    <citation type="journal article" date="2014" name="Genome Announc.">
        <title>Draft Genome Sequence of the Agar-Degrading Bacterium Catenovulum sp. Strain DS-2, Isolated from Intestines of Haliotis diversicolor.</title>
        <authorList>
            <person name="Shan D."/>
            <person name="Li X."/>
            <person name="Gu Z."/>
            <person name="Wei G."/>
            <person name="Gao Z."/>
            <person name="Shao Z."/>
        </authorList>
    </citation>
    <scope>NUCLEOTIDE SEQUENCE [LARGE SCALE GENOMIC DNA]</scope>
    <source>
        <strain evidence="2 3">DS-2</strain>
    </source>
</reference>
<protein>
    <recommendedName>
        <fullName evidence="4">Ig-like domain-containing protein</fullName>
    </recommendedName>
</protein>
<dbReference type="EMBL" id="ARZY01000044">
    <property type="protein sequence ID" value="EWH08519.1"/>
    <property type="molecule type" value="Genomic_DNA"/>
</dbReference>
<dbReference type="STRING" id="1328313.DS2_16966"/>
<gene>
    <name evidence="2" type="ORF">DS2_16966</name>
</gene>
<dbReference type="Pfam" id="PF11456">
    <property type="entry name" value="DUF3019"/>
    <property type="match status" value="1"/>
</dbReference>
<evidence type="ECO:0008006" key="4">
    <source>
        <dbReference type="Google" id="ProtNLM"/>
    </source>
</evidence>